<dbReference type="Pfam" id="PF13456">
    <property type="entry name" value="RVT_3"/>
    <property type="match status" value="1"/>
</dbReference>
<dbReference type="SUPFAM" id="SSF53098">
    <property type="entry name" value="Ribonuclease H-like"/>
    <property type="match status" value="1"/>
</dbReference>
<accession>A0A200QKH4</accession>
<dbReference type="AlphaFoldDB" id="A0A200QKH4"/>
<keyword evidence="4" id="KW-1185">Reference proteome</keyword>
<proteinExistence type="predicted"/>
<comment type="caution">
    <text evidence="3">The sequence shown here is derived from an EMBL/GenBank/DDBJ whole genome shotgun (WGS) entry which is preliminary data.</text>
</comment>
<dbReference type="InterPro" id="IPR002156">
    <property type="entry name" value="RNaseH_domain"/>
</dbReference>
<evidence type="ECO:0000259" key="1">
    <source>
        <dbReference type="Pfam" id="PF13456"/>
    </source>
</evidence>
<dbReference type="InterPro" id="IPR036397">
    <property type="entry name" value="RNaseH_sf"/>
</dbReference>
<name>A0A200QKH4_MACCD</name>
<dbReference type="CDD" id="cd06222">
    <property type="entry name" value="RNase_H_like"/>
    <property type="match status" value="1"/>
</dbReference>
<feature type="domain" description="RNase H type-1" evidence="1">
    <location>
        <begin position="349"/>
        <end position="427"/>
    </location>
</feature>
<evidence type="ECO:0000313" key="3">
    <source>
        <dbReference type="EMBL" id="OVA10966.1"/>
    </source>
</evidence>
<evidence type="ECO:0000259" key="2">
    <source>
        <dbReference type="Pfam" id="PF13966"/>
    </source>
</evidence>
<keyword evidence="3" id="KW-0808">Transferase</keyword>
<evidence type="ECO:0000313" key="4">
    <source>
        <dbReference type="Proteomes" id="UP000195402"/>
    </source>
</evidence>
<dbReference type="Proteomes" id="UP000195402">
    <property type="component" value="Unassembled WGS sequence"/>
</dbReference>
<gene>
    <name evidence="3" type="ORF">BVC80_1345g10</name>
</gene>
<reference evidence="3 4" key="1">
    <citation type="journal article" date="2017" name="Mol. Plant">
        <title>The Genome of Medicinal Plant Macleaya cordata Provides New Insights into Benzylisoquinoline Alkaloids Metabolism.</title>
        <authorList>
            <person name="Liu X."/>
            <person name="Liu Y."/>
            <person name="Huang P."/>
            <person name="Ma Y."/>
            <person name="Qing Z."/>
            <person name="Tang Q."/>
            <person name="Cao H."/>
            <person name="Cheng P."/>
            <person name="Zheng Y."/>
            <person name="Yuan Z."/>
            <person name="Zhou Y."/>
            <person name="Liu J."/>
            <person name="Tang Z."/>
            <person name="Zhuo Y."/>
            <person name="Zhang Y."/>
            <person name="Yu L."/>
            <person name="Huang J."/>
            <person name="Yang P."/>
            <person name="Peng Q."/>
            <person name="Zhang J."/>
            <person name="Jiang W."/>
            <person name="Zhang Z."/>
            <person name="Lin K."/>
            <person name="Ro D.K."/>
            <person name="Chen X."/>
            <person name="Xiong X."/>
            <person name="Shang Y."/>
            <person name="Huang S."/>
            <person name="Zeng J."/>
        </authorList>
    </citation>
    <scope>NUCLEOTIDE SEQUENCE [LARGE SCALE GENOMIC DNA]</scope>
    <source>
        <strain evidence="4">cv. BLH2017</strain>
        <tissue evidence="3">Root</tissue>
    </source>
</reference>
<dbReference type="PANTHER" id="PTHR47074:SF11">
    <property type="entry name" value="REVERSE TRANSCRIPTASE-LIKE PROTEIN"/>
    <property type="match status" value="1"/>
</dbReference>
<dbReference type="InterPro" id="IPR012337">
    <property type="entry name" value="RNaseH-like_sf"/>
</dbReference>
<dbReference type="PANTHER" id="PTHR47074">
    <property type="entry name" value="BNAC02G40300D PROTEIN"/>
    <property type="match status" value="1"/>
</dbReference>
<dbReference type="InterPro" id="IPR044730">
    <property type="entry name" value="RNase_H-like_dom_plant"/>
</dbReference>
<dbReference type="Gene3D" id="3.30.420.10">
    <property type="entry name" value="Ribonuclease H-like superfamily/Ribonuclease H"/>
    <property type="match status" value="1"/>
</dbReference>
<sequence length="456" mass="52491">MLARNARILKANFSGTDFLNANCPNNSSWSWKCIHHIKEKIKPFISWIVGDGNFIDPWCDHWIPEEGQAKPKPNTTLDPSLKVSDLINPNTRQWDRVKLNQHFDLSSVEKIARIPLSISPTPDRRAWDLTKDGKFATKSAYDGLRNCSPNQPNDIWRIIKSTQVPHHVQTLLWKSLKNALPHKEILIQRIHITDNLCPYCHNEPESIMHALISCPHTSRIWFSSHLNVRVNQFADKSMLDWFIYWLNTNNNPIGMDRTDSFPFVAYLMWSIWISRNNLIHNNKIDPPMTTICRANRMLPKTNHVTYTIPSQSHQTATPTHSGPLLIKDGLKSILMELGTRVKIKEVQAMWAIWGAIRKAIDLKIPKLVIESDAESLVNQLKNMNFCGSWSTDALLKDIEFWSTKFENLSFCFIPRKGNVVAHELAQWGKSAFYNMSWSSPPVWLLPFLGRNQTVVS</sequence>
<dbReference type="GO" id="GO:0003676">
    <property type="term" value="F:nucleic acid binding"/>
    <property type="evidence" value="ECO:0007669"/>
    <property type="project" value="InterPro"/>
</dbReference>
<feature type="domain" description="Reverse transcriptase zinc-binding" evidence="2">
    <location>
        <begin position="135"/>
        <end position="221"/>
    </location>
</feature>
<dbReference type="GO" id="GO:0003964">
    <property type="term" value="F:RNA-directed DNA polymerase activity"/>
    <property type="evidence" value="ECO:0007669"/>
    <property type="project" value="UniProtKB-KW"/>
</dbReference>
<dbReference type="InParanoid" id="A0A200QKH4"/>
<organism evidence="3 4">
    <name type="scientific">Macleaya cordata</name>
    <name type="common">Five-seeded plume-poppy</name>
    <name type="synonym">Bocconia cordata</name>
    <dbReference type="NCBI Taxonomy" id="56857"/>
    <lineage>
        <taxon>Eukaryota</taxon>
        <taxon>Viridiplantae</taxon>
        <taxon>Streptophyta</taxon>
        <taxon>Embryophyta</taxon>
        <taxon>Tracheophyta</taxon>
        <taxon>Spermatophyta</taxon>
        <taxon>Magnoliopsida</taxon>
        <taxon>Ranunculales</taxon>
        <taxon>Papaveraceae</taxon>
        <taxon>Papaveroideae</taxon>
        <taxon>Macleaya</taxon>
    </lineage>
</organism>
<dbReference type="Pfam" id="PF13966">
    <property type="entry name" value="zf-RVT"/>
    <property type="match status" value="1"/>
</dbReference>
<dbReference type="GO" id="GO:0004523">
    <property type="term" value="F:RNA-DNA hybrid ribonuclease activity"/>
    <property type="evidence" value="ECO:0007669"/>
    <property type="project" value="InterPro"/>
</dbReference>
<keyword evidence="3" id="KW-0548">Nucleotidyltransferase</keyword>
<dbReference type="InterPro" id="IPR026960">
    <property type="entry name" value="RVT-Znf"/>
</dbReference>
<dbReference type="EMBL" id="MVGT01001747">
    <property type="protein sequence ID" value="OVA10966.1"/>
    <property type="molecule type" value="Genomic_DNA"/>
</dbReference>
<protein>
    <submittedName>
        <fullName evidence="3">Reverse transcriptase zinc-binding domain</fullName>
    </submittedName>
</protein>
<dbReference type="InterPro" id="IPR052929">
    <property type="entry name" value="RNase_H-like_EbsB-rel"/>
</dbReference>
<keyword evidence="3" id="KW-0695">RNA-directed DNA polymerase</keyword>
<dbReference type="OrthoDB" id="1938822at2759"/>